<evidence type="ECO:0000256" key="6">
    <source>
        <dbReference type="PIRNR" id="PIRNR038800"/>
    </source>
</evidence>
<comment type="similarity">
    <text evidence="4 6">Belongs to the kynureninase family.</text>
</comment>
<comment type="pathway">
    <text evidence="4 6">Cofactor biosynthesis; NAD(+) biosynthesis; quinolinate from L-kynurenine: step 2/3.</text>
</comment>
<dbReference type="Gene3D" id="3.90.1150.10">
    <property type="entry name" value="Aspartate Aminotransferase, domain 1"/>
    <property type="match status" value="1"/>
</dbReference>
<dbReference type="RefSeq" id="WP_311158861.1">
    <property type="nucleotide sequence ID" value="NZ_JAVQLW010000001.1"/>
</dbReference>
<dbReference type="InterPro" id="IPR015421">
    <property type="entry name" value="PyrdxlP-dep_Trfase_major"/>
</dbReference>
<comment type="caution">
    <text evidence="7">The sequence shown here is derived from an EMBL/GenBank/DDBJ whole genome shotgun (WGS) entry which is preliminary data.</text>
</comment>
<dbReference type="NCBIfam" id="TIGR01814">
    <property type="entry name" value="kynureninase"/>
    <property type="match status" value="1"/>
</dbReference>
<dbReference type="GO" id="GO:0030429">
    <property type="term" value="F:kynureninase activity"/>
    <property type="evidence" value="ECO:0007669"/>
    <property type="project" value="UniProtKB-EC"/>
</dbReference>
<name>A0ABU2HNR1_9RHOB</name>
<keyword evidence="2 4" id="KW-0378">Hydrolase</keyword>
<feature type="binding site" evidence="4">
    <location>
        <position position="255"/>
    </location>
    <ligand>
        <name>pyridoxal 5'-phosphate</name>
        <dbReference type="ChEBI" id="CHEBI:597326"/>
    </ligand>
</feature>
<comment type="pathway">
    <text evidence="4 6">Amino-acid degradation; L-kynurenine degradation; L-alanine and anthranilate from L-kynurenine: step 1/1.</text>
</comment>
<dbReference type="PIRSF" id="PIRSF038800">
    <property type="entry name" value="KYNU"/>
    <property type="match status" value="1"/>
</dbReference>
<proteinExistence type="inferred from homology"/>
<feature type="binding site" evidence="4">
    <location>
        <position position="100"/>
    </location>
    <ligand>
        <name>pyridoxal 5'-phosphate</name>
        <dbReference type="ChEBI" id="CHEBI:597326"/>
    </ligand>
</feature>
<evidence type="ECO:0000256" key="2">
    <source>
        <dbReference type="ARBA" id="ARBA00022801"/>
    </source>
</evidence>
<feature type="binding site" evidence="4">
    <location>
        <position position="101"/>
    </location>
    <ligand>
        <name>pyridoxal 5'-phosphate</name>
        <dbReference type="ChEBI" id="CHEBI:597326"/>
    </ligand>
</feature>
<dbReference type="Proteomes" id="UP001269144">
    <property type="component" value="Unassembled WGS sequence"/>
</dbReference>
<dbReference type="HAMAP" id="MF_01970">
    <property type="entry name" value="Kynureninase"/>
    <property type="match status" value="1"/>
</dbReference>
<gene>
    <name evidence="4 7" type="primary">kynU</name>
    <name evidence="7" type="ORF">RGQ15_03630</name>
</gene>
<feature type="binding site" evidence="4">
    <location>
        <position position="225"/>
    </location>
    <ligand>
        <name>pyridoxal 5'-phosphate</name>
        <dbReference type="ChEBI" id="CHEBI:597326"/>
    </ligand>
</feature>
<feature type="binding site" evidence="4">
    <location>
        <position position="203"/>
    </location>
    <ligand>
        <name>pyridoxal 5'-phosphate</name>
        <dbReference type="ChEBI" id="CHEBI:597326"/>
    </ligand>
</feature>
<feature type="binding site" evidence="4">
    <location>
        <begin position="128"/>
        <end position="131"/>
    </location>
    <ligand>
        <name>pyridoxal 5'-phosphate</name>
        <dbReference type="ChEBI" id="CHEBI:597326"/>
    </ligand>
</feature>
<comment type="cofactor">
    <cofactor evidence="4 6">
        <name>pyridoxal 5'-phosphate</name>
        <dbReference type="ChEBI" id="CHEBI:597326"/>
    </cofactor>
</comment>
<comment type="caution">
    <text evidence="4">Lacks conserved residue(s) required for the propagation of feature annotation.</text>
</comment>
<evidence type="ECO:0000256" key="4">
    <source>
        <dbReference type="HAMAP-Rule" id="MF_01970"/>
    </source>
</evidence>
<dbReference type="InterPro" id="IPR015424">
    <property type="entry name" value="PyrdxlP-dep_Trfase"/>
</dbReference>
<protein>
    <recommendedName>
        <fullName evidence="4 5">Kynureninase</fullName>
        <ecNumber evidence="4 5">3.7.1.3</ecNumber>
    </recommendedName>
    <alternativeName>
        <fullName evidence="4">L-kynurenine hydrolase</fullName>
    </alternativeName>
</protein>
<dbReference type="Pfam" id="PF22580">
    <property type="entry name" value="KYNU_C"/>
    <property type="match status" value="1"/>
</dbReference>
<feature type="binding site" evidence="4">
    <location>
        <position position="200"/>
    </location>
    <ligand>
        <name>pyridoxal 5'-phosphate</name>
        <dbReference type="ChEBI" id="CHEBI:597326"/>
    </ligand>
</feature>
<comment type="catalytic activity">
    <reaction evidence="6">
        <text>3-hydroxy-L-kynurenine + H2O = 3-hydroxyanthranilate + L-alanine + H(+)</text>
        <dbReference type="Rhea" id="RHEA:25143"/>
        <dbReference type="ChEBI" id="CHEBI:15377"/>
        <dbReference type="ChEBI" id="CHEBI:15378"/>
        <dbReference type="ChEBI" id="CHEBI:36559"/>
        <dbReference type="ChEBI" id="CHEBI:57972"/>
        <dbReference type="ChEBI" id="CHEBI:58125"/>
        <dbReference type="EC" id="3.7.1.3"/>
    </reaction>
</comment>
<evidence type="ECO:0000256" key="3">
    <source>
        <dbReference type="ARBA" id="ARBA00022898"/>
    </source>
</evidence>
<comment type="subunit">
    <text evidence="4 6">Homodimer.</text>
</comment>
<evidence type="ECO:0000256" key="1">
    <source>
        <dbReference type="ARBA" id="ARBA00022642"/>
    </source>
</evidence>
<accession>A0ABU2HNR1</accession>
<dbReference type="InterPro" id="IPR010111">
    <property type="entry name" value="Kynureninase"/>
</dbReference>
<evidence type="ECO:0000313" key="8">
    <source>
        <dbReference type="Proteomes" id="UP001269144"/>
    </source>
</evidence>
<keyword evidence="3 4" id="KW-0663">Pyridoxal phosphate</keyword>
<reference evidence="8" key="1">
    <citation type="submission" date="2023-07" db="EMBL/GenBank/DDBJ databases">
        <title>Paracoccus sp. MBLB3053 whole genome sequence.</title>
        <authorList>
            <person name="Hwang C.Y."/>
            <person name="Cho E.-S."/>
            <person name="Seo M.-J."/>
        </authorList>
    </citation>
    <scope>NUCLEOTIDE SEQUENCE [LARGE SCALE GENOMIC DNA]</scope>
    <source>
        <strain evidence="8">MBLB3053</strain>
    </source>
</reference>
<feature type="binding site" evidence="4">
    <location>
        <position position="281"/>
    </location>
    <ligand>
        <name>pyridoxal 5'-phosphate</name>
        <dbReference type="ChEBI" id="CHEBI:597326"/>
    </ligand>
</feature>
<evidence type="ECO:0000313" key="7">
    <source>
        <dbReference type="EMBL" id="MDS9466671.1"/>
    </source>
</evidence>
<dbReference type="Gene3D" id="3.40.640.10">
    <property type="entry name" value="Type I PLP-dependent aspartate aminotransferase-like (Major domain)"/>
    <property type="match status" value="1"/>
</dbReference>
<comment type="catalytic activity">
    <reaction evidence="4 6">
        <text>L-kynurenine + H2O = anthranilate + L-alanine + H(+)</text>
        <dbReference type="Rhea" id="RHEA:16813"/>
        <dbReference type="ChEBI" id="CHEBI:15377"/>
        <dbReference type="ChEBI" id="CHEBI:15378"/>
        <dbReference type="ChEBI" id="CHEBI:16567"/>
        <dbReference type="ChEBI" id="CHEBI:57959"/>
        <dbReference type="ChEBI" id="CHEBI:57972"/>
        <dbReference type="EC" id="3.7.1.3"/>
    </reaction>
</comment>
<keyword evidence="1 4" id="KW-0662">Pyridine nucleotide biosynthesis</keyword>
<evidence type="ECO:0000256" key="5">
    <source>
        <dbReference type="NCBIfam" id="TIGR01814"/>
    </source>
</evidence>
<dbReference type="SUPFAM" id="SSF53383">
    <property type="entry name" value="PLP-dependent transferases"/>
    <property type="match status" value="1"/>
</dbReference>
<dbReference type="PANTHER" id="PTHR14084">
    <property type="entry name" value="KYNURENINASE"/>
    <property type="match status" value="1"/>
</dbReference>
<dbReference type="PANTHER" id="PTHR14084:SF0">
    <property type="entry name" value="KYNURENINASE"/>
    <property type="match status" value="1"/>
</dbReference>
<dbReference type="EC" id="3.7.1.3" evidence="4 5"/>
<sequence length="415" mass="44851">MTALPTADDIAHLDATDPLADLRRRFMLPDGEIYLDGNSLGVASHDAMAALDMAARKEWAQDLIRSWNSAGWFDLPVELGDRIGALIGAGPGQTVVSDTTSINVYKALHAAIGLREGRNVIVAEAGSFPTDLYMAEGVISTLPGMSLRLEGREADRIEDLIDDHVAVVLVNQVNYRTGALRDVTELTRIAHGAGAVVVWDLCHSAGALPVELDASGADFAVGCTYKYLNGGPGAPAFIYVARRHLGQVDQPLSGWWGHARPFAFETGYDGDPGIRRFQCGTQPILSMRALKGALDIWDGVDMHAVRAKSMALTDLFIRLVEGKCSGLGLTLTSPRDPQERGSQVAFAHDDAYQVMQALIERGVIGDFRAPDVLRFGFTPLYLSFADVARAADVLMEVLESGSWRDERFAVRAAVT</sequence>
<organism evidence="7 8">
    <name type="scientific">Paracoccus aurantius</name>
    <dbReference type="NCBI Taxonomy" id="3073814"/>
    <lineage>
        <taxon>Bacteria</taxon>
        <taxon>Pseudomonadati</taxon>
        <taxon>Pseudomonadota</taxon>
        <taxon>Alphaproteobacteria</taxon>
        <taxon>Rhodobacterales</taxon>
        <taxon>Paracoccaceae</taxon>
        <taxon>Paracoccus</taxon>
    </lineage>
</organism>
<feature type="modified residue" description="N6-(pyridoxal phosphate)lysine" evidence="4">
    <location>
        <position position="226"/>
    </location>
</feature>
<comment type="function">
    <text evidence="4 6">Catalyzes the cleavage of L-kynurenine (L-Kyn) and L-3-hydroxykynurenine (L-3OHKyn) into anthranilic acid (AA) and 3-hydroxyanthranilic acid (3-OHAA), respectively.</text>
</comment>
<dbReference type="EMBL" id="JAVQLW010000001">
    <property type="protein sequence ID" value="MDS9466671.1"/>
    <property type="molecule type" value="Genomic_DNA"/>
</dbReference>
<keyword evidence="8" id="KW-1185">Reference proteome</keyword>
<dbReference type="InterPro" id="IPR015422">
    <property type="entry name" value="PyrdxlP-dep_Trfase_small"/>
</dbReference>